<evidence type="ECO:0000256" key="3">
    <source>
        <dbReference type="ARBA" id="ARBA00006206"/>
    </source>
</evidence>
<dbReference type="UniPathway" id="UPA00242"/>
<dbReference type="PANTHER" id="PTHR10091">
    <property type="entry name" value="ALDOSE-1-EPIMERASE"/>
    <property type="match status" value="1"/>
</dbReference>
<protein>
    <recommendedName>
        <fullName evidence="5 8">Aldose 1-epimerase</fullName>
        <ecNumber evidence="4 8">5.1.3.3</ecNumber>
    </recommendedName>
</protein>
<dbReference type="Proteomes" id="UP000008467">
    <property type="component" value="Chromosome"/>
</dbReference>
<dbReference type="eggNOG" id="COG2017">
    <property type="taxonomic scope" value="Bacteria"/>
</dbReference>
<dbReference type="KEGG" id="cle:Clole_0530"/>
<name>F2JM56_CELLD</name>
<dbReference type="STRING" id="642492.Clole_0530"/>
<dbReference type="EC" id="5.1.3.3" evidence="4 8"/>
<evidence type="ECO:0000256" key="8">
    <source>
        <dbReference type="PIRNR" id="PIRNR005096"/>
    </source>
</evidence>
<dbReference type="GO" id="GO:0005737">
    <property type="term" value="C:cytoplasm"/>
    <property type="evidence" value="ECO:0007669"/>
    <property type="project" value="TreeGrafter"/>
</dbReference>
<comment type="catalytic activity">
    <reaction evidence="1 8">
        <text>alpha-D-glucose = beta-D-glucose</text>
        <dbReference type="Rhea" id="RHEA:10264"/>
        <dbReference type="ChEBI" id="CHEBI:15903"/>
        <dbReference type="ChEBI" id="CHEBI:17925"/>
        <dbReference type="EC" id="5.1.3.3"/>
    </reaction>
</comment>
<dbReference type="CDD" id="cd09019">
    <property type="entry name" value="galactose_mutarotase_like"/>
    <property type="match status" value="1"/>
</dbReference>
<keyword evidence="6 8" id="KW-0413">Isomerase</keyword>
<comment type="similarity">
    <text evidence="3 8">Belongs to the aldose epimerase family.</text>
</comment>
<evidence type="ECO:0000256" key="9">
    <source>
        <dbReference type="PIRSR" id="PIRSR005096-1"/>
    </source>
</evidence>
<evidence type="ECO:0000256" key="6">
    <source>
        <dbReference type="ARBA" id="ARBA00023235"/>
    </source>
</evidence>
<dbReference type="GO" id="GO:0033499">
    <property type="term" value="P:galactose catabolic process via UDP-galactose, Leloir pathway"/>
    <property type="evidence" value="ECO:0007669"/>
    <property type="project" value="TreeGrafter"/>
</dbReference>
<feature type="binding site" evidence="10">
    <location>
        <position position="252"/>
    </location>
    <ligand>
        <name>beta-D-galactose</name>
        <dbReference type="ChEBI" id="CHEBI:27667"/>
    </ligand>
</feature>
<feature type="active site" description="Proton acceptor" evidence="9">
    <location>
        <position position="312"/>
    </location>
</feature>
<dbReference type="PANTHER" id="PTHR10091:SF0">
    <property type="entry name" value="GALACTOSE MUTAROTASE"/>
    <property type="match status" value="1"/>
</dbReference>
<keyword evidence="7 8" id="KW-0119">Carbohydrate metabolism</keyword>
<gene>
    <name evidence="12" type="ordered locus">Clole_0530</name>
</gene>
<feature type="binding site" evidence="11">
    <location>
        <begin position="179"/>
        <end position="181"/>
    </location>
    <ligand>
        <name>beta-D-galactose</name>
        <dbReference type="ChEBI" id="CHEBI:27667"/>
    </ligand>
</feature>
<dbReference type="SUPFAM" id="SSF74650">
    <property type="entry name" value="Galactose mutarotase-like"/>
    <property type="match status" value="1"/>
</dbReference>
<evidence type="ECO:0000313" key="12">
    <source>
        <dbReference type="EMBL" id="ADZ82267.1"/>
    </source>
</evidence>
<dbReference type="InterPro" id="IPR047215">
    <property type="entry name" value="Galactose_mutarotase-like"/>
</dbReference>
<dbReference type="InterPro" id="IPR014718">
    <property type="entry name" value="GH-type_carb-bd"/>
</dbReference>
<dbReference type="RefSeq" id="WP_013655568.1">
    <property type="nucleotide sequence ID" value="NC_015275.1"/>
</dbReference>
<sequence>MKCDTSITISKKGNRIIKYLMTNDVGMKVEVLNLGATLTKVIVPDKEENFENVVLEWQDINVYEENPGYIGATIGRMAGRIHQGKITLDKKVYSLTQNENGNMLHGGPEGFHHKFWDGMVQCKDDEIRLQLCCKSKDGEEGFPGNVEVKVTYILNNDNELFIQYEAVTDQLTIVNLTNHAYFNLSGNGKRSILEQEVWIDSDSIFELDNESIPTGEFLSVDEEYSFDFRKAKPIGKDIHNDSVQLRYGKGYDHLWLLNQGEEKVVELYDPISERCMEITTTEPCVVMYTMNNPPNEKLKIAEQAIRYGVCFETQKCAIGYEEVFKEPCILRPDSIYQSETQYKFTVREKRK</sequence>
<dbReference type="Gene3D" id="2.70.98.10">
    <property type="match status" value="1"/>
</dbReference>
<evidence type="ECO:0000256" key="1">
    <source>
        <dbReference type="ARBA" id="ARBA00001614"/>
    </source>
</evidence>
<dbReference type="InterPro" id="IPR011013">
    <property type="entry name" value="Gal_mutarotase_sf_dom"/>
</dbReference>
<organism evidence="12 13">
    <name type="scientific">Cellulosilyticum lentocellum (strain ATCC 49066 / DSM 5427 / NCIMB 11756 / RHM5)</name>
    <name type="common">Clostridium lentocellum</name>
    <dbReference type="NCBI Taxonomy" id="642492"/>
    <lineage>
        <taxon>Bacteria</taxon>
        <taxon>Bacillati</taxon>
        <taxon>Bacillota</taxon>
        <taxon>Clostridia</taxon>
        <taxon>Lachnospirales</taxon>
        <taxon>Cellulosilyticaceae</taxon>
        <taxon>Cellulosilyticum</taxon>
    </lineage>
</organism>
<reference evidence="12 13" key="1">
    <citation type="journal article" date="2011" name="J. Bacteriol.">
        <title>Complete genome sequence of the cellulose-degrading bacterium Cellulosilyticum lentocellum.</title>
        <authorList>
            <consortium name="US DOE Joint Genome Institute"/>
            <person name="Miller D.A."/>
            <person name="Suen G."/>
            <person name="Bruce D."/>
            <person name="Copeland A."/>
            <person name="Cheng J.F."/>
            <person name="Detter C."/>
            <person name="Goodwin L.A."/>
            <person name="Han C.S."/>
            <person name="Hauser L.J."/>
            <person name="Land M.L."/>
            <person name="Lapidus A."/>
            <person name="Lucas S."/>
            <person name="Meincke L."/>
            <person name="Pitluck S."/>
            <person name="Tapia R."/>
            <person name="Teshima H."/>
            <person name="Woyke T."/>
            <person name="Fox B.G."/>
            <person name="Angert E.R."/>
            <person name="Currie C.R."/>
        </authorList>
    </citation>
    <scope>NUCLEOTIDE SEQUENCE [LARGE SCALE GENOMIC DNA]</scope>
    <source>
        <strain evidence="13">ATCC 49066 / DSM 5427 / NCIMB 11756 / RHM5</strain>
    </source>
</reference>
<evidence type="ECO:0000256" key="2">
    <source>
        <dbReference type="ARBA" id="ARBA00005028"/>
    </source>
</evidence>
<feature type="active site" description="Proton donor" evidence="9">
    <location>
        <position position="179"/>
    </location>
</feature>
<keyword evidence="13" id="KW-1185">Reference proteome</keyword>
<evidence type="ECO:0000256" key="7">
    <source>
        <dbReference type="ARBA" id="ARBA00023277"/>
    </source>
</evidence>
<dbReference type="HOGENOM" id="CLU_031753_1_1_9"/>
<evidence type="ECO:0000256" key="11">
    <source>
        <dbReference type="PIRSR" id="PIRSR005096-3"/>
    </source>
</evidence>
<dbReference type="AlphaFoldDB" id="F2JM56"/>
<accession>F2JM56</accession>
<dbReference type="PIRSF" id="PIRSF005096">
    <property type="entry name" value="GALM"/>
    <property type="match status" value="1"/>
</dbReference>
<dbReference type="EMBL" id="CP002582">
    <property type="protein sequence ID" value="ADZ82267.1"/>
    <property type="molecule type" value="Genomic_DNA"/>
</dbReference>
<evidence type="ECO:0000256" key="4">
    <source>
        <dbReference type="ARBA" id="ARBA00013185"/>
    </source>
</evidence>
<dbReference type="InterPro" id="IPR018052">
    <property type="entry name" value="Ald1_epimerase_CS"/>
</dbReference>
<proteinExistence type="inferred from homology"/>
<dbReference type="GO" id="GO:0030246">
    <property type="term" value="F:carbohydrate binding"/>
    <property type="evidence" value="ECO:0007669"/>
    <property type="project" value="InterPro"/>
</dbReference>
<dbReference type="InterPro" id="IPR008183">
    <property type="entry name" value="Aldose_1/G6P_1-epimerase"/>
</dbReference>
<evidence type="ECO:0000256" key="5">
    <source>
        <dbReference type="ARBA" id="ARBA00014165"/>
    </source>
</evidence>
<dbReference type="PROSITE" id="PS00545">
    <property type="entry name" value="ALDOSE_1_EPIMERASE"/>
    <property type="match status" value="1"/>
</dbReference>
<dbReference type="NCBIfam" id="NF008277">
    <property type="entry name" value="PRK11055.1"/>
    <property type="match status" value="1"/>
</dbReference>
<dbReference type="GO" id="GO:0004034">
    <property type="term" value="F:aldose 1-epimerase activity"/>
    <property type="evidence" value="ECO:0007669"/>
    <property type="project" value="UniProtKB-EC"/>
</dbReference>
<comment type="pathway">
    <text evidence="2 8">Carbohydrate metabolism; hexose metabolism.</text>
</comment>
<dbReference type="InterPro" id="IPR015443">
    <property type="entry name" value="Aldose_1-epimerase"/>
</dbReference>
<dbReference type="Pfam" id="PF01263">
    <property type="entry name" value="Aldose_epim"/>
    <property type="match status" value="1"/>
</dbReference>
<evidence type="ECO:0000256" key="10">
    <source>
        <dbReference type="PIRSR" id="PIRSR005096-2"/>
    </source>
</evidence>
<dbReference type="GO" id="GO:0006006">
    <property type="term" value="P:glucose metabolic process"/>
    <property type="evidence" value="ECO:0007669"/>
    <property type="project" value="TreeGrafter"/>
</dbReference>
<evidence type="ECO:0000313" key="13">
    <source>
        <dbReference type="Proteomes" id="UP000008467"/>
    </source>
</evidence>